<keyword evidence="3 6" id="KW-0808">Transferase</keyword>
<accession>A0AA39JKI1</accession>
<evidence type="ECO:0000313" key="6">
    <source>
        <dbReference type="EMBL" id="KAK0443441.1"/>
    </source>
</evidence>
<evidence type="ECO:0000256" key="4">
    <source>
        <dbReference type="ARBA" id="ARBA00022898"/>
    </source>
</evidence>
<protein>
    <submittedName>
        <fullName evidence="6">Pyridoxal phosphate-dependent transferase</fullName>
    </submittedName>
</protein>
<dbReference type="InterPro" id="IPR015421">
    <property type="entry name" value="PyrdxlP-dep_Trfase_major"/>
</dbReference>
<dbReference type="InterPro" id="IPR004839">
    <property type="entry name" value="Aminotransferase_I/II_large"/>
</dbReference>
<keyword evidence="4" id="KW-0663">Pyridoxal phosphate</keyword>
<dbReference type="Pfam" id="PF00155">
    <property type="entry name" value="Aminotran_1_2"/>
    <property type="match status" value="1"/>
</dbReference>
<dbReference type="GO" id="GO:0016740">
    <property type="term" value="F:transferase activity"/>
    <property type="evidence" value="ECO:0007669"/>
    <property type="project" value="UniProtKB-KW"/>
</dbReference>
<gene>
    <name evidence="6" type="ORF">EV420DRAFT_1622884</name>
</gene>
<dbReference type="InterPro" id="IPR050087">
    <property type="entry name" value="AON_synthase_class-II"/>
</dbReference>
<dbReference type="EMBL" id="JAUEPS010000058">
    <property type="protein sequence ID" value="KAK0443441.1"/>
    <property type="molecule type" value="Genomic_DNA"/>
</dbReference>
<dbReference type="SUPFAM" id="SSF53383">
    <property type="entry name" value="PLP-dependent transferases"/>
    <property type="match status" value="1"/>
</dbReference>
<evidence type="ECO:0000313" key="7">
    <source>
        <dbReference type="Proteomes" id="UP001175211"/>
    </source>
</evidence>
<dbReference type="AlphaFoldDB" id="A0AA39JKI1"/>
<name>A0AA39JKI1_ARMTA</name>
<comment type="caution">
    <text evidence="6">The sequence shown here is derived from an EMBL/GenBank/DDBJ whole genome shotgun (WGS) entry which is preliminary data.</text>
</comment>
<dbReference type="PANTHER" id="PTHR13693:SF77">
    <property type="entry name" value="8-AMINO-7-OXONONANOATE SYNTHASE"/>
    <property type="match status" value="1"/>
</dbReference>
<feature type="domain" description="Aminotransferase class I/classII large" evidence="5">
    <location>
        <begin position="17"/>
        <end position="256"/>
    </location>
</feature>
<evidence type="ECO:0000256" key="3">
    <source>
        <dbReference type="ARBA" id="ARBA00022679"/>
    </source>
</evidence>
<evidence type="ECO:0000256" key="1">
    <source>
        <dbReference type="ARBA" id="ARBA00001933"/>
    </source>
</evidence>
<dbReference type="GeneID" id="85359419"/>
<keyword evidence="7" id="KW-1185">Reference proteome</keyword>
<dbReference type="PANTHER" id="PTHR13693">
    <property type="entry name" value="CLASS II AMINOTRANSFERASE/8-AMINO-7-OXONONANOATE SYNTHASE"/>
    <property type="match status" value="1"/>
</dbReference>
<reference evidence="6" key="1">
    <citation type="submission" date="2023-06" db="EMBL/GenBank/DDBJ databases">
        <authorList>
            <consortium name="Lawrence Berkeley National Laboratory"/>
            <person name="Ahrendt S."/>
            <person name="Sahu N."/>
            <person name="Indic B."/>
            <person name="Wong-Bajracharya J."/>
            <person name="Merenyi Z."/>
            <person name="Ke H.-M."/>
            <person name="Monk M."/>
            <person name="Kocsube S."/>
            <person name="Drula E."/>
            <person name="Lipzen A."/>
            <person name="Balint B."/>
            <person name="Henrissat B."/>
            <person name="Andreopoulos B."/>
            <person name="Martin F.M."/>
            <person name="Harder C.B."/>
            <person name="Rigling D."/>
            <person name="Ford K.L."/>
            <person name="Foster G.D."/>
            <person name="Pangilinan J."/>
            <person name="Papanicolaou A."/>
            <person name="Barry K."/>
            <person name="LaButti K."/>
            <person name="Viragh M."/>
            <person name="Koriabine M."/>
            <person name="Yan M."/>
            <person name="Riley R."/>
            <person name="Champramary S."/>
            <person name="Plett K.L."/>
            <person name="Tsai I.J."/>
            <person name="Slot J."/>
            <person name="Sipos G."/>
            <person name="Plett J."/>
            <person name="Nagy L.G."/>
            <person name="Grigoriev I.V."/>
        </authorList>
    </citation>
    <scope>NUCLEOTIDE SEQUENCE</scope>
    <source>
        <strain evidence="6">CCBAS 213</strain>
    </source>
</reference>
<organism evidence="6 7">
    <name type="scientific">Armillaria tabescens</name>
    <name type="common">Ringless honey mushroom</name>
    <name type="synonym">Agaricus tabescens</name>
    <dbReference type="NCBI Taxonomy" id="1929756"/>
    <lineage>
        <taxon>Eukaryota</taxon>
        <taxon>Fungi</taxon>
        <taxon>Dikarya</taxon>
        <taxon>Basidiomycota</taxon>
        <taxon>Agaricomycotina</taxon>
        <taxon>Agaricomycetes</taxon>
        <taxon>Agaricomycetidae</taxon>
        <taxon>Agaricales</taxon>
        <taxon>Marasmiineae</taxon>
        <taxon>Physalacriaceae</taxon>
        <taxon>Desarmillaria</taxon>
    </lineage>
</organism>
<comment type="cofactor">
    <cofactor evidence="1">
        <name>pyridoxal 5'-phosphate</name>
        <dbReference type="ChEBI" id="CHEBI:597326"/>
    </cofactor>
</comment>
<comment type="similarity">
    <text evidence="2">Belongs to the class-II pyridoxal-phosphate-dependent aminotransferase family. BioF subfamily.</text>
</comment>
<dbReference type="Proteomes" id="UP001175211">
    <property type="component" value="Unassembled WGS sequence"/>
</dbReference>
<dbReference type="RefSeq" id="XP_060324760.1">
    <property type="nucleotide sequence ID" value="XM_060475871.1"/>
</dbReference>
<evidence type="ECO:0000259" key="5">
    <source>
        <dbReference type="Pfam" id="PF00155"/>
    </source>
</evidence>
<dbReference type="InterPro" id="IPR015424">
    <property type="entry name" value="PyrdxlP-dep_Trfase"/>
</dbReference>
<evidence type="ECO:0000256" key="2">
    <source>
        <dbReference type="ARBA" id="ARBA00010008"/>
    </source>
</evidence>
<sequence length="284" mass="31166">MPVLDDIDPAVYTNVPGFCSNDYLSITPNPQLNSDVLKALIPSKRSLGSTGSRLPNWNSPSHAETEKCLQTHFNAPAALMFTSGYEVNVARVLQVCTPVEDIIVFDKPIHASVGDGIAAAPTRNTHPFSHNSVASFENCIAELLRNHPEILAGKSTVFVTVESLYSMDGDFSPLPQIIETLCRYIPKAYSYMVVDEAHTTGLYGPTGRGYNEVDTALHTFGKARGLTGAVILMSQIIQKYLVNYARHLIYTTSISHLHPIAIRSPLKFISVLLMNTILKTHIIL</sequence>
<proteinExistence type="inferred from homology"/>
<dbReference type="Gene3D" id="3.40.640.10">
    <property type="entry name" value="Type I PLP-dependent aspartate aminotransferase-like (Major domain)"/>
    <property type="match status" value="1"/>
</dbReference>
<dbReference type="GO" id="GO:0030170">
    <property type="term" value="F:pyridoxal phosphate binding"/>
    <property type="evidence" value="ECO:0007669"/>
    <property type="project" value="InterPro"/>
</dbReference>
<dbReference type="GO" id="GO:0009102">
    <property type="term" value="P:biotin biosynthetic process"/>
    <property type="evidence" value="ECO:0007669"/>
    <property type="project" value="TreeGrafter"/>
</dbReference>